<reference evidence="1 2" key="1">
    <citation type="submission" date="2023-10" db="EMBL/GenBank/DDBJ databases">
        <title>Hymenobacter endophyticus sp. nov., an isolate from the leaf tissues of wheat.</title>
        <authorList>
            <person name="Dai Y."/>
        </authorList>
    </citation>
    <scope>NUCLEOTIDE SEQUENCE [LARGE SCALE GENOMIC DNA]</scope>
    <source>
        <strain evidence="1 2">ZK17L-C2</strain>
    </source>
</reference>
<name>A0ABU3TF56_9BACT</name>
<proteinExistence type="predicted"/>
<protein>
    <submittedName>
        <fullName evidence="1">Uncharacterized protein</fullName>
    </submittedName>
</protein>
<keyword evidence="2" id="KW-1185">Reference proteome</keyword>
<organism evidence="1 2">
    <name type="scientific">Hymenobacter endophyticus</name>
    <dbReference type="NCBI Taxonomy" id="3076335"/>
    <lineage>
        <taxon>Bacteria</taxon>
        <taxon>Pseudomonadati</taxon>
        <taxon>Bacteroidota</taxon>
        <taxon>Cytophagia</taxon>
        <taxon>Cytophagales</taxon>
        <taxon>Hymenobacteraceae</taxon>
        <taxon>Hymenobacter</taxon>
    </lineage>
</organism>
<gene>
    <name evidence="1" type="ORF">ROI90_06230</name>
</gene>
<evidence type="ECO:0000313" key="2">
    <source>
        <dbReference type="Proteomes" id="UP001250698"/>
    </source>
</evidence>
<dbReference type="Proteomes" id="UP001250698">
    <property type="component" value="Unassembled WGS sequence"/>
</dbReference>
<evidence type="ECO:0000313" key="1">
    <source>
        <dbReference type="EMBL" id="MDU0369984.1"/>
    </source>
</evidence>
<dbReference type="EMBL" id="JAWDJT010000002">
    <property type="protein sequence ID" value="MDU0369984.1"/>
    <property type="molecule type" value="Genomic_DNA"/>
</dbReference>
<accession>A0ABU3TF56</accession>
<comment type="caution">
    <text evidence="1">The sequence shown here is derived from an EMBL/GenBank/DDBJ whole genome shotgun (WGS) entry which is preliminary data.</text>
</comment>
<dbReference type="RefSeq" id="WP_315997469.1">
    <property type="nucleotide sequence ID" value="NZ_JAWDJT010000002.1"/>
</dbReference>
<sequence length="114" mass="12887">MRKIALLAVPQPALKRLMLYEDEHGAYLFGYNTLEDAGCLWDEWFETAAAAEAEAQARYHLAPAAWQTITDPLPECQHDWISPVRVVGRSAGHPQWGKLEILTDGQWEPVRLTS</sequence>